<gene>
    <name evidence="6" type="ORF">SAMN05216325_104121</name>
</gene>
<accession>A0A1H8CEB0</accession>
<dbReference type="OrthoDB" id="9813903at2"/>
<dbReference type="PROSITE" id="PS50110">
    <property type="entry name" value="RESPONSE_REGULATORY"/>
    <property type="match status" value="1"/>
</dbReference>
<evidence type="ECO:0000259" key="5">
    <source>
        <dbReference type="PROSITE" id="PS50887"/>
    </source>
</evidence>
<evidence type="ECO:0000313" key="7">
    <source>
        <dbReference type="Proteomes" id="UP000199459"/>
    </source>
</evidence>
<dbReference type="GO" id="GO:0000160">
    <property type="term" value="P:phosphorelay signal transduction system"/>
    <property type="evidence" value="ECO:0007669"/>
    <property type="project" value="InterPro"/>
</dbReference>
<dbReference type="InterPro" id="IPR043128">
    <property type="entry name" value="Rev_trsase/Diguanyl_cyclase"/>
</dbReference>
<dbReference type="SMART" id="SM00267">
    <property type="entry name" value="GGDEF"/>
    <property type="match status" value="1"/>
</dbReference>
<dbReference type="SUPFAM" id="SSF141868">
    <property type="entry name" value="EAL domain-like"/>
    <property type="match status" value="1"/>
</dbReference>
<dbReference type="FunFam" id="3.30.70.270:FF:000001">
    <property type="entry name" value="Diguanylate cyclase domain protein"/>
    <property type="match status" value="1"/>
</dbReference>
<dbReference type="Pfam" id="PF00563">
    <property type="entry name" value="EAL"/>
    <property type="match status" value="1"/>
</dbReference>
<feature type="domain" description="PAC" evidence="3">
    <location>
        <begin position="204"/>
        <end position="256"/>
    </location>
</feature>
<feature type="domain" description="GGDEF" evidence="5">
    <location>
        <begin position="409"/>
        <end position="542"/>
    </location>
</feature>
<dbReference type="InterPro" id="IPR000700">
    <property type="entry name" value="PAS-assoc_C"/>
</dbReference>
<dbReference type="SMART" id="SM00052">
    <property type="entry name" value="EAL"/>
    <property type="match status" value="1"/>
</dbReference>
<dbReference type="Gene3D" id="3.30.450.20">
    <property type="entry name" value="PAS domain"/>
    <property type="match status" value="2"/>
</dbReference>
<dbReference type="InterPro" id="IPR011006">
    <property type="entry name" value="CheY-like_superfamily"/>
</dbReference>
<dbReference type="InterPro" id="IPR035919">
    <property type="entry name" value="EAL_sf"/>
</dbReference>
<dbReference type="SUPFAM" id="SSF52172">
    <property type="entry name" value="CheY-like"/>
    <property type="match status" value="1"/>
</dbReference>
<evidence type="ECO:0000313" key="6">
    <source>
        <dbReference type="EMBL" id="SEM92437.1"/>
    </source>
</evidence>
<evidence type="ECO:0000259" key="2">
    <source>
        <dbReference type="PROSITE" id="PS50110"/>
    </source>
</evidence>
<dbReference type="Gene3D" id="3.20.20.450">
    <property type="entry name" value="EAL domain"/>
    <property type="match status" value="1"/>
</dbReference>
<organism evidence="6 7">
    <name type="scientific">Nitrosomonas marina</name>
    <dbReference type="NCBI Taxonomy" id="917"/>
    <lineage>
        <taxon>Bacteria</taxon>
        <taxon>Pseudomonadati</taxon>
        <taxon>Pseudomonadota</taxon>
        <taxon>Betaproteobacteria</taxon>
        <taxon>Nitrosomonadales</taxon>
        <taxon>Nitrosomonadaceae</taxon>
        <taxon>Nitrosomonas</taxon>
    </lineage>
</organism>
<dbReference type="InterPro" id="IPR001789">
    <property type="entry name" value="Sig_transdc_resp-reg_receiver"/>
</dbReference>
<feature type="domain" description="PAC" evidence="3">
    <location>
        <begin position="325"/>
        <end position="377"/>
    </location>
</feature>
<dbReference type="Pfam" id="PF13426">
    <property type="entry name" value="PAS_9"/>
    <property type="match status" value="1"/>
</dbReference>
<evidence type="ECO:0000259" key="4">
    <source>
        <dbReference type="PROSITE" id="PS50883"/>
    </source>
</evidence>
<feature type="domain" description="EAL" evidence="4">
    <location>
        <begin position="551"/>
        <end position="804"/>
    </location>
</feature>
<reference evidence="6 7" key="1">
    <citation type="submission" date="2016-10" db="EMBL/GenBank/DDBJ databases">
        <authorList>
            <person name="de Groot N.N."/>
        </authorList>
    </citation>
    <scope>NUCLEOTIDE SEQUENCE [LARGE SCALE GENOMIC DNA]</scope>
    <source>
        <strain evidence="6 7">Nm22</strain>
    </source>
</reference>
<dbReference type="AlphaFoldDB" id="A0A1H8CEB0"/>
<feature type="modified residue" description="4-aspartylphosphate" evidence="1">
    <location>
        <position position="56"/>
    </location>
</feature>
<dbReference type="Gene3D" id="3.30.70.270">
    <property type="match status" value="1"/>
</dbReference>
<evidence type="ECO:0000259" key="3">
    <source>
        <dbReference type="PROSITE" id="PS50113"/>
    </source>
</evidence>
<dbReference type="InterPro" id="IPR000014">
    <property type="entry name" value="PAS"/>
</dbReference>
<dbReference type="SMART" id="SM00448">
    <property type="entry name" value="REC"/>
    <property type="match status" value="1"/>
</dbReference>
<dbReference type="GO" id="GO:0003824">
    <property type="term" value="F:catalytic activity"/>
    <property type="evidence" value="ECO:0007669"/>
    <property type="project" value="UniProtKB-ARBA"/>
</dbReference>
<dbReference type="Proteomes" id="UP000199459">
    <property type="component" value="Unassembled WGS sequence"/>
</dbReference>
<dbReference type="RefSeq" id="WP_090628459.1">
    <property type="nucleotide sequence ID" value="NZ_FOCP01000004.1"/>
</dbReference>
<keyword evidence="1" id="KW-0597">Phosphoprotein</keyword>
<dbReference type="PANTHER" id="PTHR44757:SF2">
    <property type="entry name" value="BIOFILM ARCHITECTURE MAINTENANCE PROTEIN MBAA"/>
    <property type="match status" value="1"/>
</dbReference>
<dbReference type="PROSITE" id="PS50113">
    <property type="entry name" value="PAC"/>
    <property type="match status" value="2"/>
</dbReference>
<dbReference type="CDD" id="cd17534">
    <property type="entry name" value="REC_DC-like"/>
    <property type="match status" value="1"/>
</dbReference>
<dbReference type="STRING" id="917.SAMN05216326_1208"/>
<dbReference type="PROSITE" id="PS50883">
    <property type="entry name" value="EAL"/>
    <property type="match status" value="1"/>
</dbReference>
<dbReference type="InterPro" id="IPR035965">
    <property type="entry name" value="PAS-like_dom_sf"/>
</dbReference>
<feature type="domain" description="Response regulatory" evidence="2">
    <location>
        <begin position="6"/>
        <end position="121"/>
    </location>
</feature>
<dbReference type="CDD" id="cd01948">
    <property type="entry name" value="EAL"/>
    <property type="match status" value="1"/>
</dbReference>
<dbReference type="Pfam" id="PF00072">
    <property type="entry name" value="Response_reg"/>
    <property type="match status" value="1"/>
</dbReference>
<evidence type="ECO:0000256" key="1">
    <source>
        <dbReference type="PROSITE-ProRule" id="PRU00169"/>
    </source>
</evidence>
<dbReference type="PROSITE" id="PS50887">
    <property type="entry name" value="GGDEF"/>
    <property type="match status" value="1"/>
</dbReference>
<dbReference type="InterPro" id="IPR029787">
    <property type="entry name" value="Nucleotide_cyclase"/>
</dbReference>
<dbReference type="InterPro" id="IPR000160">
    <property type="entry name" value="GGDEF_dom"/>
</dbReference>
<dbReference type="SUPFAM" id="SSF55785">
    <property type="entry name" value="PYP-like sensor domain (PAS domain)"/>
    <property type="match status" value="1"/>
</dbReference>
<dbReference type="PANTHER" id="PTHR44757">
    <property type="entry name" value="DIGUANYLATE CYCLASE DGCP"/>
    <property type="match status" value="1"/>
</dbReference>
<proteinExistence type="predicted"/>
<sequence>MDRHIKILIVEDEQIVALDLKRRLTKLGYDVIGTAASGDKAFALISQELPSVVLMDIHIQGEMDGVEVAAKLQEKHSIPVIYLTAYSEEKTLSRARATMPYGYLLKPFSDRELHVMIQVSMERFENDTKIAKSEEHFRLALEAARLGTWEATEEKNEIFMSKSQNGNLEPISDWKNFDLSIDKRDKHKVSDFIQKLRLNKGAAEEIEFRVNSDSGKDYWYKLYGKSFINTNPYKNQVIGVLQETTEIRHVQNRLAQAATVFECATEGIILLKNRKFHCANKAFYAITEFEENDILDKELIFLTESFLGQSAYNRLWRSVEESGHWQGEIKTYKKNKEVMYVWINIGRIPVKNGDVDQSVVMISDITTVRKTQEQLTRIAFYDCLTSLPNRLLVMDRLKFALEKAKRESLILGVLFIDLDNFKRINDTLGHKAGDSMLRLISQKIQSELRKSDTLGRLGGDEFIVIVSDVDSKDALTRIAEKILNCLSAPVIVEGMEIIPSCSIGISVYPEHSDHHDALVQMADTAMYQAKSSGRNMYAYYHPCLTQRASHFLMRERELYQALERNEFILHYQPQFSSSGRKVTSVEALIRWQHPDKGLLFPAEIIPVAESSKLMVEIGNWVLAEACRQLNVWRSEGLSDLGIAVNMSIRQFSDTRLTKLIDHLLHQYELPAHLLELEITESCLQDDLVDNAHLKELENSGVSISIDDFGTGYSCMSSLKNLPIHKLKIDRSFIKDIPHDKNDCAIAAAILALGKELNLKVVAEGIEFPEQVDYLDTHGCDEFQGFLFSKPVLPGRITELIKNQANYH</sequence>
<dbReference type="InterPro" id="IPR052155">
    <property type="entry name" value="Biofilm_reg_signaling"/>
</dbReference>
<dbReference type="CDD" id="cd01949">
    <property type="entry name" value="GGDEF"/>
    <property type="match status" value="1"/>
</dbReference>
<dbReference type="InterPro" id="IPR001633">
    <property type="entry name" value="EAL_dom"/>
</dbReference>
<dbReference type="SUPFAM" id="SSF55073">
    <property type="entry name" value="Nucleotide cyclase"/>
    <property type="match status" value="1"/>
</dbReference>
<name>A0A1H8CEB0_9PROT</name>
<dbReference type="Pfam" id="PF00990">
    <property type="entry name" value="GGDEF"/>
    <property type="match status" value="1"/>
</dbReference>
<protein>
    <submittedName>
        <fullName evidence="6">Diguanylate cyclase (GGDEF) domain-containing protein</fullName>
    </submittedName>
</protein>
<dbReference type="Gene3D" id="3.40.50.2300">
    <property type="match status" value="1"/>
</dbReference>
<dbReference type="NCBIfam" id="TIGR00254">
    <property type="entry name" value="GGDEF"/>
    <property type="match status" value="1"/>
</dbReference>
<dbReference type="EMBL" id="FOCP01000004">
    <property type="protein sequence ID" value="SEM92437.1"/>
    <property type="molecule type" value="Genomic_DNA"/>
</dbReference>